<organism evidence="1 2">
    <name type="scientific">Prosthecobacter debontii</name>
    <dbReference type="NCBI Taxonomy" id="48467"/>
    <lineage>
        <taxon>Bacteria</taxon>
        <taxon>Pseudomonadati</taxon>
        <taxon>Verrucomicrobiota</taxon>
        <taxon>Verrucomicrobiia</taxon>
        <taxon>Verrucomicrobiales</taxon>
        <taxon>Verrucomicrobiaceae</taxon>
        <taxon>Prosthecobacter</taxon>
    </lineage>
</organism>
<dbReference type="RefSeq" id="WP_176159234.1">
    <property type="nucleotide sequence ID" value="NZ_FUYE01000003.1"/>
</dbReference>
<reference evidence="2" key="1">
    <citation type="submission" date="2017-02" db="EMBL/GenBank/DDBJ databases">
        <authorList>
            <person name="Varghese N."/>
            <person name="Submissions S."/>
        </authorList>
    </citation>
    <scope>NUCLEOTIDE SEQUENCE [LARGE SCALE GENOMIC DNA]</scope>
    <source>
        <strain evidence="2">ATCC 700200</strain>
    </source>
</reference>
<dbReference type="Proteomes" id="UP000190774">
    <property type="component" value="Unassembled WGS sequence"/>
</dbReference>
<evidence type="ECO:0000313" key="2">
    <source>
        <dbReference type="Proteomes" id="UP000190774"/>
    </source>
</evidence>
<evidence type="ECO:0000313" key="1">
    <source>
        <dbReference type="EMBL" id="SKA84816.1"/>
    </source>
</evidence>
<dbReference type="AlphaFoldDB" id="A0A1T4X5J7"/>
<gene>
    <name evidence="1" type="ORF">SAMN02745166_01065</name>
</gene>
<dbReference type="EMBL" id="FUYE01000003">
    <property type="protein sequence ID" value="SKA84816.1"/>
    <property type="molecule type" value="Genomic_DNA"/>
</dbReference>
<name>A0A1T4X5J7_9BACT</name>
<protein>
    <submittedName>
        <fullName evidence="1">Uncharacterized protein</fullName>
    </submittedName>
</protein>
<keyword evidence="2" id="KW-1185">Reference proteome</keyword>
<accession>A0A1T4X5J7</accession>
<sequence length="53" mass="6122">MTRLDKEGQGAKVRLADHLGVTKQHLHSWLRDKDPRKPDCENGLKLKAWVETD</sequence>
<proteinExistence type="predicted"/>
<dbReference type="STRING" id="48467.SAMN02745166_01065"/>